<evidence type="ECO:0000256" key="7">
    <source>
        <dbReference type="SAM" id="MobiDB-lite"/>
    </source>
</evidence>
<comment type="caution">
    <text evidence="8">The sequence shown here is derived from an EMBL/GenBank/DDBJ whole genome shotgun (WGS) entry which is preliminary data.</text>
</comment>
<gene>
    <name evidence="8" type="ORF">O3P69_002536</name>
</gene>
<sequence length="821" mass="89948">MTDTLGQPEVTTTTTTYSVDYGPHTTNGLPHPHGSPDNTSSRQSVSSAGGESTQLVSRKQTQHTTQQITTTTKVIREVHHIGPDGEVLDSLPLGEYPYAQAPVPPGYAMDSYRPHSPSSEAGSRSRYEGYPPTSTAGYDYDPYSRGPRGDYPYDQVGYPPPQTQASYSGHFRGDGAGNYVDPGYLQRPPTPPSPSERSESPPPHRTMHRVGGYPQSGYAELDASLLPPNGDDPYRNTPSPGMQALPQDRYVRWRDPDLHEVIDFLSNPNNVVKANAAAYLQHLCYMDDPTKQKTRILGGIPPLVALLTHDLPELHRNACGALRNLSYGRQNDENKRAIKDAQGIPALVRLLRKTPDNEIKELVTGILWNLSSCEDLKHSILDDALTVIVSHVIIPCSGWDGGEVERDPNVDVWWSTVFKNASGVLRNISSAGEYARTKLRQCHGLVDSLLTVIKSAIQGSSHDNKSVENCVCILRNLSYRCQEVEDPNYDKNQPPTQSRATATAKDGEGELTDTCGRSSEPKDNLCDNLGCFGGSRKKKEAMGGAVKESSGGTRSTGPRTEPLRGMELLWQPEIVVGPYLALLSDCSNPETLEAAAGALQNLAACYWQPSIDVRAAVRKEKGLPILVELLRMEVDRVVCAVATALRNLAIDQRNKELIGKYAMRDLVQKLPSGNTHDSGTSDETIAAVLATLNEVIKKSAEFSRSLLDVGGVERLVNMTRHRGRYSVRVVKFASQVLFSMWGHQELREVYKKAGWKEQDFVSKSVAARNAASGGANSPTANNTLNRPMASQGGTRYEDRTIQRGQGKTHQMYSQDIGVPQH</sequence>
<evidence type="ECO:0000313" key="8">
    <source>
        <dbReference type="EMBL" id="KAK8400816.1"/>
    </source>
</evidence>
<name>A0AAW0ULR7_SCYPA</name>
<feature type="compositionally biased region" description="Polar residues" evidence="7">
    <location>
        <begin position="490"/>
        <end position="501"/>
    </location>
</feature>
<feature type="region of interest" description="Disordered" evidence="7">
    <location>
        <begin position="542"/>
        <end position="561"/>
    </location>
</feature>
<dbReference type="Pfam" id="PF00514">
    <property type="entry name" value="Arm"/>
    <property type="match status" value="4"/>
</dbReference>
<evidence type="ECO:0000313" key="9">
    <source>
        <dbReference type="Proteomes" id="UP001487740"/>
    </source>
</evidence>
<dbReference type="EMBL" id="JARAKH010000009">
    <property type="protein sequence ID" value="KAK8400816.1"/>
    <property type="molecule type" value="Genomic_DNA"/>
</dbReference>
<dbReference type="SUPFAM" id="SSF48371">
    <property type="entry name" value="ARM repeat"/>
    <property type="match status" value="1"/>
</dbReference>
<feature type="region of interest" description="Disordered" evidence="7">
    <location>
        <begin position="1"/>
        <end position="70"/>
    </location>
</feature>
<evidence type="ECO:0000256" key="6">
    <source>
        <dbReference type="PROSITE-ProRule" id="PRU00259"/>
    </source>
</evidence>
<accession>A0AAW0ULR7</accession>
<dbReference type="GO" id="GO:0005634">
    <property type="term" value="C:nucleus"/>
    <property type="evidence" value="ECO:0007669"/>
    <property type="project" value="TreeGrafter"/>
</dbReference>
<feature type="compositionally biased region" description="Polar residues" evidence="7">
    <location>
        <begin position="36"/>
        <end position="59"/>
    </location>
</feature>
<comment type="subcellular location">
    <subcellularLocation>
        <location evidence="1">Cell junction</location>
    </subcellularLocation>
</comment>
<dbReference type="PANTHER" id="PTHR10372:SF27">
    <property type="entry name" value="ADHERENS JUNCTION PROTEIN P120"/>
    <property type="match status" value="1"/>
</dbReference>
<organism evidence="8 9">
    <name type="scientific">Scylla paramamosain</name>
    <name type="common">Mud crab</name>
    <dbReference type="NCBI Taxonomy" id="85552"/>
    <lineage>
        <taxon>Eukaryota</taxon>
        <taxon>Metazoa</taxon>
        <taxon>Ecdysozoa</taxon>
        <taxon>Arthropoda</taxon>
        <taxon>Crustacea</taxon>
        <taxon>Multicrustacea</taxon>
        <taxon>Malacostraca</taxon>
        <taxon>Eumalacostraca</taxon>
        <taxon>Eucarida</taxon>
        <taxon>Decapoda</taxon>
        <taxon>Pleocyemata</taxon>
        <taxon>Brachyura</taxon>
        <taxon>Eubrachyura</taxon>
        <taxon>Portunoidea</taxon>
        <taxon>Portunidae</taxon>
        <taxon>Portuninae</taxon>
        <taxon>Scylla</taxon>
    </lineage>
</organism>
<evidence type="ECO:0008006" key="10">
    <source>
        <dbReference type="Google" id="ProtNLM"/>
    </source>
</evidence>
<evidence type="ECO:0000256" key="2">
    <source>
        <dbReference type="ARBA" id="ARBA00005462"/>
    </source>
</evidence>
<feature type="region of interest" description="Disordered" evidence="7">
    <location>
        <begin position="485"/>
        <end position="520"/>
    </location>
</feature>
<dbReference type="InterPro" id="IPR011989">
    <property type="entry name" value="ARM-like"/>
</dbReference>
<evidence type="ECO:0000256" key="5">
    <source>
        <dbReference type="ARBA" id="ARBA00022949"/>
    </source>
</evidence>
<dbReference type="AlphaFoldDB" id="A0AAW0ULR7"/>
<evidence type="ECO:0000256" key="3">
    <source>
        <dbReference type="ARBA" id="ARBA00022737"/>
    </source>
</evidence>
<feature type="region of interest" description="Disordered" evidence="7">
    <location>
        <begin position="107"/>
        <end position="246"/>
    </location>
</feature>
<feature type="region of interest" description="Disordered" evidence="7">
    <location>
        <begin position="769"/>
        <end position="821"/>
    </location>
</feature>
<protein>
    <recommendedName>
        <fullName evidence="10">Catenin delta-2</fullName>
    </recommendedName>
</protein>
<proteinExistence type="inferred from homology"/>
<dbReference type="GO" id="GO:0005737">
    <property type="term" value="C:cytoplasm"/>
    <property type="evidence" value="ECO:0007669"/>
    <property type="project" value="TreeGrafter"/>
</dbReference>
<feature type="repeat" description="ARM" evidence="6">
    <location>
        <begin position="342"/>
        <end position="385"/>
    </location>
</feature>
<evidence type="ECO:0000256" key="4">
    <source>
        <dbReference type="ARBA" id="ARBA00022889"/>
    </source>
</evidence>
<keyword evidence="4" id="KW-0130">Cell adhesion</keyword>
<dbReference type="InterPro" id="IPR028435">
    <property type="entry name" value="Plakophilin/d_Catenin"/>
</dbReference>
<dbReference type="PANTHER" id="PTHR10372">
    <property type="entry name" value="PLAKOPHILLIN-RELATED"/>
    <property type="match status" value="1"/>
</dbReference>
<keyword evidence="9" id="KW-1185">Reference proteome</keyword>
<dbReference type="GO" id="GO:0005886">
    <property type="term" value="C:plasma membrane"/>
    <property type="evidence" value="ECO:0007669"/>
    <property type="project" value="TreeGrafter"/>
</dbReference>
<feature type="repeat" description="ARM" evidence="6">
    <location>
        <begin position="298"/>
        <end position="333"/>
    </location>
</feature>
<dbReference type="InterPro" id="IPR000225">
    <property type="entry name" value="Armadillo"/>
</dbReference>
<feature type="compositionally biased region" description="Pro residues" evidence="7">
    <location>
        <begin position="188"/>
        <end position="204"/>
    </location>
</feature>
<feature type="compositionally biased region" description="Polar residues" evidence="7">
    <location>
        <begin position="802"/>
        <end position="813"/>
    </location>
</feature>
<dbReference type="GO" id="GO:0005912">
    <property type="term" value="C:adherens junction"/>
    <property type="evidence" value="ECO:0007669"/>
    <property type="project" value="TreeGrafter"/>
</dbReference>
<dbReference type="InterPro" id="IPR016024">
    <property type="entry name" value="ARM-type_fold"/>
</dbReference>
<dbReference type="Gene3D" id="1.25.10.10">
    <property type="entry name" value="Leucine-rich Repeat Variant"/>
    <property type="match status" value="1"/>
</dbReference>
<keyword evidence="5" id="KW-0965">Cell junction</keyword>
<dbReference type="PROSITE" id="PS50176">
    <property type="entry name" value="ARM_REPEAT"/>
    <property type="match status" value="3"/>
</dbReference>
<keyword evidence="3" id="KW-0677">Repeat</keyword>
<feature type="repeat" description="ARM" evidence="6">
    <location>
        <begin position="621"/>
        <end position="658"/>
    </location>
</feature>
<dbReference type="Proteomes" id="UP001487740">
    <property type="component" value="Unassembled WGS sequence"/>
</dbReference>
<dbReference type="GO" id="GO:0098609">
    <property type="term" value="P:cell-cell adhesion"/>
    <property type="evidence" value="ECO:0007669"/>
    <property type="project" value="InterPro"/>
</dbReference>
<comment type="similarity">
    <text evidence="2">Belongs to the beta-catenin family.</text>
</comment>
<evidence type="ECO:0000256" key="1">
    <source>
        <dbReference type="ARBA" id="ARBA00004282"/>
    </source>
</evidence>
<dbReference type="SMART" id="SM00185">
    <property type="entry name" value="ARM"/>
    <property type="match status" value="5"/>
</dbReference>
<reference evidence="8 9" key="1">
    <citation type="submission" date="2023-03" db="EMBL/GenBank/DDBJ databases">
        <title>High-quality genome of Scylla paramamosain provides insights in environmental adaptation.</title>
        <authorList>
            <person name="Zhang L."/>
        </authorList>
    </citation>
    <scope>NUCLEOTIDE SEQUENCE [LARGE SCALE GENOMIC DNA]</scope>
    <source>
        <strain evidence="8">LZ_2023a</strain>
        <tissue evidence="8">Muscle</tissue>
    </source>
</reference>